<dbReference type="AlphaFoldDB" id="A0A6A6W417"/>
<dbReference type="GeneID" id="54485174"/>
<accession>A0A6A6W417</accession>
<evidence type="ECO:0000313" key="2">
    <source>
        <dbReference type="Proteomes" id="UP000799437"/>
    </source>
</evidence>
<protein>
    <submittedName>
        <fullName evidence="1">Uncharacterized protein</fullName>
    </submittedName>
</protein>
<organism evidence="1 2">
    <name type="scientific">Pseudovirgaria hyperparasitica</name>
    <dbReference type="NCBI Taxonomy" id="470096"/>
    <lineage>
        <taxon>Eukaryota</taxon>
        <taxon>Fungi</taxon>
        <taxon>Dikarya</taxon>
        <taxon>Ascomycota</taxon>
        <taxon>Pezizomycotina</taxon>
        <taxon>Dothideomycetes</taxon>
        <taxon>Dothideomycetes incertae sedis</taxon>
        <taxon>Acrospermales</taxon>
        <taxon>Acrospermaceae</taxon>
        <taxon>Pseudovirgaria</taxon>
    </lineage>
</organism>
<sequence>MAKIAYEHLRTDVFPPDLLPAFLRVFNTSPYGANRMRDVMGIVRPVKQTYKAISMLQPIPRSAWDYADTHIYCDDDDRWKPQDDDKVSPDNALGMVMVPNSQRRPDKKVYEDESSSLLTIGTPTCRLPDMIAATYRKVRPSPPYREVPSGRSAITICKVRDKYASATMEALKLLGYFSIPELGIDELTQLLSFRLLHELTATEPMNRIPDERAITWQDVIWKHPTEAVMRSANYAFFGLLVLLDEWDYLLSNDHAESMQGILDVKRPESDDNDDSD</sequence>
<dbReference type="RefSeq" id="XP_033600053.1">
    <property type="nucleotide sequence ID" value="XM_033744120.1"/>
</dbReference>
<evidence type="ECO:0000313" key="1">
    <source>
        <dbReference type="EMBL" id="KAF2757602.1"/>
    </source>
</evidence>
<keyword evidence="2" id="KW-1185">Reference proteome</keyword>
<dbReference type="EMBL" id="ML996573">
    <property type="protein sequence ID" value="KAF2757602.1"/>
    <property type="molecule type" value="Genomic_DNA"/>
</dbReference>
<proteinExistence type="predicted"/>
<gene>
    <name evidence="1" type="ORF">EJ05DRAFT_476835</name>
</gene>
<reference evidence="1" key="1">
    <citation type="journal article" date="2020" name="Stud. Mycol.">
        <title>101 Dothideomycetes genomes: a test case for predicting lifestyles and emergence of pathogens.</title>
        <authorList>
            <person name="Haridas S."/>
            <person name="Albert R."/>
            <person name="Binder M."/>
            <person name="Bloem J."/>
            <person name="Labutti K."/>
            <person name="Salamov A."/>
            <person name="Andreopoulos B."/>
            <person name="Baker S."/>
            <person name="Barry K."/>
            <person name="Bills G."/>
            <person name="Bluhm B."/>
            <person name="Cannon C."/>
            <person name="Castanera R."/>
            <person name="Culley D."/>
            <person name="Daum C."/>
            <person name="Ezra D."/>
            <person name="Gonzalez J."/>
            <person name="Henrissat B."/>
            <person name="Kuo A."/>
            <person name="Liang C."/>
            <person name="Lipzen A."/>
            <person name="Lutzoni F."/>
            <person name="Magnuson J."/>
            <person name="Mondo S."/>
            <person name="Nolan M."/>
            <person name="Ohm R."/>
            <person name="Pangilinan J."/>
            <person name="Park H.-J."/>
            <person name="Ramirez L."/>
            <person name="Alfaro M."/>
            <person name="Sun H."/>
            <person name="Tritt A."/>
            <person name="Yoshinaga Y."/>
            <person name="Zwiers L.-H."/>
            <person name="Turgeon B."/>
            <person name="Goodwin S."/>
            <person name="Spatafora J."/>
            <person name="Crous P."/>
            <person name="Grigoriev I."/>
        </authorList>
    </citation>
    <scope>NUCLEOTIDE SEQUENCE</scope>
    <source>
        <strain evidence="1">CBS 121739</strain>
    </source>
</reference>
<name>A0A6A6W417_9PEZI</name>
<dbReference type="Proteomes" id="UP000799437">
    <property type="component" value="Unassembled WGS sequence"/>
</dbReference>